<organism evidence="3 4">
    <name type="scientific">Penicillium angulare</name>
    <dbReference type="NCBI Taxonomy" id="116970"/>
    <lineage>
        <taxon>Eukaryota</taxon>
        <taxon>Fungi</taxon>
        <taxon>Dikarya</taxon>
        <taxon>Ascomycota</taxon>
        <taxon>Pezizomycotina</taxon>
        <taxon>Eurotiomycetes</taxon>
        <taxon>Eurotiomycetidae</taxon>
        <taxon>Eurotiales</taxon>
        <taxon>Aspergillaceae</taxon>
        <taxon>Penicillium</taxon>
    </lineage>
</organism>
<dbReference type="AlphaFoldDB" id="A0A9W9GCF6"/>
<evidence type="ECO:0000313" key="3">
    <source>
        <dbReference type="EMBL" id="KAJ5116309.1"/>
    </source>
</evidence>
<name>A0A9W9GCF6_9EURO</name>
<dbReference type="InterPro" id="IPR011058">
    <property type="entry name" value="Cyanovirin-N"/>
</dbReference>
<evidence type="ECO:0000313" key="4">
    <source>
        <dbReference type="Proteomes" id="UP001149165"/>
    </source>
</evidence>
<dbReference type="Proteomes" id="UP001149165">
    <property type="component" value="Unassembled WGS sequence"/>
</dbReference>
<dbReference type="Gene3D" id="2.30.60.10">
    <property type="entry name" value="Cyanovirin-N"/>
    <property type="match status" value="1"/>
</dbReference>
<feature type="chain" id="PRO_5040942114" description="Cyanovirin-N domain-containing protein" evidence="1">
    <location>
        <begin position="24"/>
        <end position="138"/>
    </location>
</feature>
<evidence type="ECO:0000259" key="2">
    <source>
        <dbReference type="SMART" id="SM01111"/>
    </source>
</evidence>
<proteinExistence type="predicted"/>
<dbReference type="SMART" id="SM01111">
    <property type="entry name" value="CVNH"/>
    <property type="match status" value="1"/>
</dbReference>
<accession>A0A9W9GCF6</accession>
<dbReference type="OrthoDB" id="2947935at2759"/>
<dbReference type="SUPFAM" id="SSF51322">
    <property type="entry name" value="Cyanovirin-N"/>
    <property type="match status" value="1"/>
</dbReference>
<protein>
    <recommendedName>
        <fullName evidence="2">Cyanovirin-N domain-containing protein</fullName>
    </recommendedName>
</protein>
<feature type="domain" description="Cyanovirin-N" evidence="2">
    <location>
        <begin position="26"/>
        <end position="131"/>
    </location>
</feature>
<dbReference type="Pfam" id="PF08881">
    <property type="entry name" value="CVNH"/>
    <property type="match status" value="1"/>
</dbReference>
<feature type="signal peptide" evidence="1">
    <location>
        <begin position="1"/>
        <end position="23"/>
    </location>
</feature>
<keyword evidence="4" id="KW-1185">Reference proteome</keyword>
<keyword evidence="1" id="KW-0732">Signal</keyword>
<reference evidence="3" key="1">
    <citation type="submission" date="2022-11" db="EMBL/GenBank/DDBJ databases">
        <authorList>
            <person name="Petersen C."/>
        </authorList>
    </citation>
    <scope>NUCLEOTIDE SEQUENCE</scope>
    <source>
        <strain evidence="3">IBT 30069</strain>
    </source>
</reference>
<reference evidence="3" key="2">
    <citation type="journal article" date="2023" name="IMA Fungus">
        <title>Comparative genomic study of the Penicillium genus elucidates a diverse pangenome and 15 lateral gene transfer events.</title>
        <authorList>
            <person name="Petersen C."/>
            <person name="Sorensen T."/>
            <person name="Nielsen M.R."/>
            <person name="Sondergaard T.E."/>
            <person name="Sorensen J.L."/>
            <person name="Fitzpatrick D.A."/>
            <person name="Frisvad J.C."/>
            <person name="Nielsen K.L."/>
        </authorList>
    </citation>
    <scope>NUCLEOTIDE SEQUENCE</scope>
    <source>
        <strain evidence="3">IBT 30069</strain>
    </source>
</reference>
<sequence>MKFDAISASKLMLLASLSLEVAANSGYYASCIGLQLLGPVSNAPFWSINANCEEESTVWNVATEINLGSCFGNSNGKLVASKNGAFGGSCKDVTLSGSTLKASCANTAGTYVSTSIDTNNYIGNANGLMCCFNSCSNL</sequence>
<comment type="caution">
    <text evidence="3">The sequence shown here is derived from an EMBL/GenBank/DDBJ whole genome shotgun (WGS) entry which is preliminary data.</text>
</comment>
<dbReference type="InterPro" id="IPR036673">
    <property type="entry name" value="Cyanovirin-N_sf"/>
</dbReference>
<evidence type="ECO:0000256" key="1">
    <source>
        <dbReference type="SAM" id="SignalP"/>
    </source>
</evidence>
<dbReference type="EMBL" id="JAPQKH010000001">
    <property type="protein sequence ID" value="KAJ5116309.1"/>
    <property type="molecule type" value="Genomic_DNA"/>
</dbReference>
<gene>
    <name evidence="3" type="ORF">N7456_000657</name>
</gene>